<dbReference type="Proteomes" id="UP000249135">
    <property type="component" value="Unassembled WGS sequence"/>
</dbReference>
<feature type="transmembrane region" description="Helical" evidence="1">
    <location>
        <begin position="46"/>
        <end position="68"/>
    </location>
</feature>
<accession>A0A2W5R794</accession>
<protein>
    <recommendedName>
        <fullName evidence="4">Phage holin family protein</fullName>
    </recommendedName>
</protein>
<reference evidence="2 3" key="1">
    <citation type="submission" date="2017-08" db="EMBL/GenBank/DDBJ databases">
        <title>Infants hospitalized years apart are colonized by the same room-sourced microbial strains.</title>
        <authorList>
            <person name="Brooks B."/>
            <person name="Olm M.R."/>
            <person name="Firek B.A."/>
            <person name="Baker R."/>
            <person name="Thomas B.C."/>
            <person name="Morowitz M.J."/>
            <person name="Banfield J.F."/>
        </authorList>
    </citation>
    <scope>NUCLEOTIDE SEQUENCE [LARGE SCALE GENOMIC DNA]</scope>
    <source>
        <strain evidence="2">S2_005_003_R2_41</strain>
    </source>
</reference>
<dbReference type="EMBL" id="QFPP01000434">
    <property type="protein sequence ID" value="PZQ66287.1"/>
    <property type="molecule type" value="Genomic_DNA"/>
</dbReference>
<dbReference type="AlphaFoldDB" id="A0A2W5R794"/>
<evidence type="ECO:0000313" key="3">
    <source>
        <dbReference type="Proteomes" id="UP000249135"/>
    </source>
</evidence>
<evidence type="ECO:0000313" key="2">
    <source>
        <dbReference type="EMBL" id="PZQ66287.1"/>
    </source>
</evidence>
<proteinExistence type="predicted"/>
<evidence type="ECO:0000256" key="1">
    <source>
        <dbReference type="SAM" id="Phobius"/>
    </source>
</evidence>
<comment type="caution">
    <text evidence="2">The sequence shown here is derived from an EMBL/GenBank/DDBJ whole genome shotgun (WGS) entry which is preliminary data.</text>
</comment>
<keyword evidence="1" id="KW-0812">Transmembrane</keyword>
<sequence>MIHPIFRAVLRRPDLLAVHLANYVDLLKGEAVSLATSWAVRAAGGVVAVVSAMLALGLTGVAVMLGFLHGSFHWVLAAVPGVAWVLAAIGVALAMRSTTKEKVEDVKEEVEADLTVLRKVKEASND</sequence>
<organism evidence="2 3">
    <name type="scientific">Variovorax paradoxus</name>
    <dbReference type="NCBI Taxonomy" id="34073"/>
    <lineage>
        <taxon>Bacteria</taxon>
        <taxon>Pseudomonadati</taxon>
        <taxon>Pseudomonadota</taxon>
        <taxon>Betaproteobacteria</taxon>
        <taxon>Burkholderiales</taxon>
        <taxon>Comamonadaceae</taxon>
        <taxon>Variovorax</taxon>
    </lineage>
</organism>
<name>A0A2W5R794_VARPD</name>
<feature type="transmembrane region" description="Helical" evidence="1">
    <location>
        <begin position="74"/>
        <end position="95"/>
    </location>
</feature>
<keyword evidence="1" id="KW-0472">Membrane</keyword>
<gene>
    <name evidence="2" type="ORF">DI563_23955</name>
</gene>
<keyword evidence="1" id="KW-1133">Transmembrane helix</keyword>
<evidence type="ECO:0008006" key="4">
    <source>
        <dbReference type="Google" id="ProtNLM"/>
    </source>
</evidence>